<feature type="compositionally biased region" description="Low complexity" evidence="1">
    <location>
        <begin position="267"/>
        <end position="293"/>
    </location>
</feature>
<keyword evidence="2" id="KW-1133">Transmembrane helix</keyword>
<feature type="signal peptide" evidence="3">
    <location>
        <begin position="1"/>
        <end position="19"/>
    </location>
</feature>
<dbReference type="Proteomes" id="UP001152607">
    <property type="component" value="Unassembled WGS sequence"/>
</dbReference>
<organism evidence="4 5">
    <name type="scientific">Periconia digitata</name>
    <dbReference type="NCBI Taxonomy" id="1303443"/>
    <lineage>
        <taxon>Eukaryota</taxon>
        <taxon>Fungi</taxon>
        <taxon>Dikarya</taxon>
        <taxon>Ascomycota</taxon>
        <taxon>Pezizomycotina</taxon>
        <taxon>Dothideomycetes</taxon>
        <taxon>Pleosporomycetidae</taxon>
        <taxon>Pleosporales</taxon>
        <taxon>Massarineae</taxon>
        <taxon>Periconiaceae</taxon>
        <taxon>Periconia</taxon>
    </lineage>
</organism>
<dbReference type="EMBL" id="CAOQHR010000004">
    <property type="protein sequence ID" value="CAI6333872.1"/>
    <property type="molecule type" value="Genomic_DNA"/>
</dbReference>
<evidence type="ECO:0000313" key="4">
    <source>
        <dbReference type="EMBL" id="CAI6333872.1"/>
    </source>
</evidence>
<evidence type="ECO:0000256" key="2">
    <source>
        <dbReference type="SAM" id="Phobius"/>
    </source>
</evidence>
<protein>
    <submittedName>
        <fullName evidence="4">Uncharacterized protein</fullName>
    </submittedName>
</protein>
<keyword evidence="2" id="KW-0472">Membrane</keyword>
<dbReference type="OrthoDB" id="3798796at2759"/>
<feature type="transmembrane region" description="Helical" evidence="2">
    <location>
        <begin position="162"/>
        <end position="185"/>
    </location>
</feature>
<proteinExistence type="predicted"/>
<keyword evidence="5" id="KW-1185">Reference proteome</keyword>
<feature type="region of interest" description="Disordered" evidence="1">
    <location>
        <begin position="214"/>
        <end position="377"/>
    </location>
</feature>
<comment type="caution">
    <text evidence="4">The sequence shown here is derived from an EMBL/GenBank/DDBJ whole genome shotgun (WGS) entry which is preliminary data.</text>
</comment>
<accession>A0A9W4UFQ3</accession>
<evidence type="ECO:0000256" key="1">
    <source>
        <dbReference type="SAM" id="MobiDB-lite"/>
    </source>
</evidence>
<keyword evidence="2" id="KW-0812">Transmembrane</keyword>
<name>A0A9W4UFQ3_9PLEO</name>
<feature type="compositionally biased region" description="Pro residues" evidence="1">
    <location>
        <begin position="249"/>
        <end position="266"/>
    </location>
</feature>
<dbReference type="AlphaFoldDB" id="A0A9W4UFQ3"/>
<feature type="compositionally biased region" description="Polar residues" evidence="1">
    <location>
        <begin position="318"/>
        <end position="329"/>
    </location>
</feature>
<feature type="chain" id="PRO_5040922504" evidence="3">
    <location>
        <begin position="20"/>
        <end position="377"/>
    </location>
</feature>
<sequence>MKAINFLTWAISLAAPILAQEFFPALNNTPAVSVAARNPLDRRAVDYCYASSYYCINTLCCGITSYNCLPTGAECCSSLSAYGFGLFCPSGSTCVIESGYVQCQRTSGGFESAESSLAPTATGTSSGTASQTRSVTSETTSSTTDESESDSKTKTKKKKSKAWIAGAVVGPLLGIALIAAVTFFLSVVKKNKAKKAAAANTATIMAQNNTNNQGYYGNGKPEITPAPPTQIHQDQKPTMFAHTQSYDNPPTPLGSPPPQWTPPAQPQPQTSTTPSWPGSSPASPSPTVVAPVPIAAHTNNVVPPPNVPNELYGGQAVGHQSQGPVSPMNTGDGYGGGVAAQQQQQQQQHNGWQNSNAMELPTAPPVQNVRGGAHELS</sequence>
<feature type="compositionally biased region" description="Low complexity" evidence="1">
    <location>
        <begin position="115"/>
        <end position="144"/>
    </location>
</feature>
<evidence type="ECO:0000256" key="3">
    <source>
        <dbReference type="SAM" id="SignalP"/>
    </source>
</evidence>
<evidence type="ECO:0000313" key="5">
    <source>
        <dbReference type="Proteomes" id="UP001152607"/>
    </source>
</evidence>
<gene>
    <name evidence="4" type="ORF">PDIGIT_LOCUS6924</name>
</gene>
<keyword evidence="3" id="KW-0732">Signal</keyword>
<reference evidence="4" key="1">
    <citation type="submission" date="2023-01" db="EMBL/GenBank/DDBJ databases">
        <authorList>
            <person name="Van Ghelder C."/>
            <person name="Rancurel C."/>
        </authorList>
    </citation>
    <scope>NUCLEOTIDE SEQUENCE</scope>
    <source>
        <strain evidence="4">CNCM I-4278</strain>
    </source>
</reference>
<feature type="region of interest" description="Disordered" evidence="1">
    <location>
        <begin position="112"/>
        <end position="156"/>
    </location>
</feature>